<reference evidence="12" key="1">
    <citation type="submission" date="2019-04" db="EMBL/GenBank/DDBJ databases">
        <title>Friends and foes A comparative genomics studyof 23 Aspergillus species from section Flavi.</title>
        <authorList>
            <consortium name="DOE Joint Genome Institute"/>
            <person name="Kjaerbolling I."/>
            <person name="Vesth T."/>
            <person name="Frisvad J.C."/>
            <person name="Nybo J.L."/>
            <person name="Theobald S."/>
            <person name="Kildgaard S."/>
            <person name="Isbrandt T."/>
            <person name="Kuo A."/>
            <person name="Sato A."/>
            <person name="Lyhne E.K."/>
            <person name="Kogle M.E."/>
            <person name="Wiebenga A."/>
            <person name="Kun R.S."/>
            <person name="Lubbers R.J."/>
            <person name="Makela M.R."/>
            <person name="Barry K."/>
            <person name="Chovatia M."/>
            <person name="Clum A."/>
            <person name="Daum C."/>
            <person name="Haridas S."/>
            <person name="He G."/>
            <person name="LaButti K."/>
            <person name="Lipzen A."/>
            <person name="Mondo S."/>
            <person name="Riley R."/>
            <person name="Salamov A."/>
            <person name="Simmons B.A."/>
            <person name="Magnuson J.K."/>
            <person name="Henrissat B."/>
            <person name="Mortensen U.H."/>
            <person name="Larsen T.O."/>
            <person name="Devries R.P."/>
            <person name="Grigoriev I.V."/>
            <person name="Machida M."/>
            <person name="Baker S.E."/>
            <person name="Andersen M.R."/>
        </authorList>
    </citation>
    <scope>NUCLEOTIDE SEQUENCE [LARGE SCALE GENOMIC DNA]</scope>
    <source>
        <strain evidence="12">CBS 130015</strain>
    </source>
</reference>
<keyword evidence="7 9" id="KW-0503">Monooxygenase</keyword>
<dbReference type="PRINTS" id="PR00465">
    <property type="entry name" value="EP450IV"/>
</dbReference>
<evidence type="ECO:0000256" key="3">
    <source>
        <dbReference type="ARBA" id="ARBA00022617"/>
    </source>
</evidence>
<gene>
    <name evidence="11" type="ORF">BDV41DRAFT_573173</name>
</gene>
<dbReference type="EMBL" id="ML738303">
    <property type="protein sequence ID" value="KAE8317069.1"/>
    <property type="molecule type" value="Genomic_DNA"/>
</dbReference>
<comment type="cofactor">
    <cofactor evidence="1 8">
        <name>heme</name>
        <dbReference type="ChEBI" id="CHEBI:30413"/>
    </cofactor>
</comment>
<dbReference type="InterPro" id="IPR002403">
    <property type="entry name" value="Cyt_P450_E_grp-IV"/>
</dbReference>
<dbReference type="GO" id="GO:0016705">
    <property type="term" value="F:oxidoreductase activity, acting on paired donors, with incorporation or reduction of molecular oxygen"/>
    <property type="evidence" value="ECO:0007669"/>
    <property type="project" value="InterPro"/>
</dbReference>
<feature type="transmembrane region" description="Helical" evidence="10">
    <location>
        <begin position="12"/>
        <end position="30"/>
    </location>
</feature>
<organism evidence="11 12">
    <name type="scientific">Aspergillus transmontanensis</name>
    <dbReference type="NCBI Taxonomy" id="1034304"/>
    <lineage>
        <taxon>Eukaryota</taxon>
        <taxon>Fungi</taxon>
        <taxon>Dikarya</taxon>
        <taxon>Ascomycota</taxon>
        <taxon>Pezizomycotina</taxon>
        <taxon>Eurotiomycetes</taxon>
        <taxon>Eurotiomycetidae</taxon>
        <taxon>Eurotiales</taxon>
        <taxon>Aspergillaceae</taxon>
        <taxon>Aspergillus</taxon>
        <taxon>Aspergillus subgen. Circumdati</taxon>
    </lineage>
</organism>
<evidence type="ECO:0000256" key="1">
    <source>
        <dbReference type="ARBA" id="ARBA00001971"/>
    </source>
</evidence>
<evidence type="ECO:0000256" key="6">
    <source>
        <dbReference type="ARBA" id="ARBA00023004"/>
    </source>
</evidence>
<name>A0A5N6WB63_9EURO</name>
<keyword evidence="12" id="KW-1185">Reference proteome</keyword>
<dbReference type="GO" id="GO:0004497">
    <property type="term" value="F:monooxygenase activity"/>
    <property type="evidence" value="ECO:0007669"/>
    <property type="project" value="UniProtKB-KW"/>
</dbReference>
<keyword evidence="10" id="KW-1133">Transmembrane helix</keyword>
<dbReference type="Pfam" id="PF00067">
    <property type="entry name" value="p450"/>
    <property type="match status" value="1"/>
</dbReference>
<feature type="binding site" description="axial binding residue" evidence="8">
    <location>
        <position position="432"/>
    </location>
    <ligand>
        <name>heme</name>
        <dbReference type="ChEBI" id="CHEBI:30413"/>
    </ligand>
    <ligandPart>
        <name>Fe</name>
        <dbReference type="ChEBI" id="CHEBI:18248"/>
    </ligandPart>
</feature>
<dbReference type="Proteomes" id="UP000325433">
    <property type="component" value="Unassembled WGS sequence"/>
</dbReference>
<dbReference type="AlphaFoldDB" id="A0A5N6WB63"/>
<keyword evidence="6 8" id="KW-0408">Iron</keyword>
<evidence type="ECO:0000256" key="10">
    <source>
        <dbReference type="SAM" id="Phobius"/>
    </source>
</evidence>
<dbReference type="GO" id="GO:0019748">
    <property type="term" value="P:secondary metabolic process"/>
    <property type="evidence" value="ECO:0007669"/>
    <property type="project" value="UniProtKB-ARBA"/>
</dbReference>
<keyword evidence="4 8" id="KW-0479">Metal-binding</keyword>
<dbReference type="Gene3D" id="1.10.630.10">
    <property type="entry name" value="Cytochrome P450"/>
    <property type="match status" value="1"/>
</dbReference>
<evidence type="ECO:0000256" key="4">
    <source>
        <dbReference type="ARBA" id="ARBA00022723"/>
    </source>
</evidence>
<dbReference type="InterPro" id="IPR001128">
    <property type="entry name" value="Cyt_P450"/>
</dbReference>
<keyword evidence="10" id="KW-0472">Membrane</keyword>
<evidence type="ECO:0000256" key="7">
    <source>
        <dbReference type="ARBA" id="ARBA00023033"/>
    </source>
</evidence>
<evidence type="ECO:0000313" key="12">
    <source>
        <dbReference type="Proteomes" id="UP000325433"/>
    </source>
</evidence>
<dbReference type="PANTHER" id="PTHR46206">
    <property type="entry name" value="CYTOCHROME P450"/>
    <property type="match status" value="1"/>
</dbReference>
<evidence type="ECO:0000256" key="2">
    <source>
        <dbReference type="ARBA" id="ARBA00010617"/>
    </source>
</evidence>
<proteinExistence type="inferred from homology"/>
<evidence type="ECO:0000256" key="5">
    <source>
        <dbReference type="ARBA" id="ARBA00023002"/>
    </source>
</evidence>
<comment type="similarity">
    <text evidence="2 9">Belongs to the cytochrome P450 family.</text>
</comment>
<evidence type="ECO:0000313" key="11">
    <source>
        <dbReference type="EMBL" id="KAE8317069.1"/>
    </source>
</evidence>
<protein>
    <submittedName>
        <fullName evidence="11">Cytochrome P450</fullName>
    </submittedName>
</protein>
<dbReference type="GO" id="GO:0005506">
    <property type="term" value="F:iron ion binding"/>
    <property type="evidence" value="ECO:0007669"/>
    <property type="project" value="InterPro"/>
</dbReference>
<dbReference type="PROSITE" id="PS00086">
    <property type="entry name" value="CYTOCHROME_P450"/>
    <property type="match status" value="1"/>
</dbReference>
<keyword evidence="10" id="KW-0812">Transmembrane</keyword>
<dbReference type="CDD" id="cd11041">
    <property type="entry name" value="CYP503A1-like"/>
    <property type="match status" value="1"/>
</dbReference>
<dbReference type="PRINTS" id="PR00385">
    <property type="entry name" value="P450"/>
</dbReference>
<keyword evidence="5 9" id="KW-0560">Oxidoreductase</keyword>
<dbReference type="GO" id="GO:0020037">
    <property type="term" value="F:heme binding"/>
    <property type="evidence" value="ECO:0007669"/>
    <property type="project" value="InterPro"/>
</dbReference>
<accession>A0A5N6WB63</accession>
<evidence type="ECO:0000256" key="9">
    <source>
        <dbReference type="RuleBase" id="RU000461"/>
    </source>
</evidence>
<dbReference type="SUPFAM" id="SSF48264">
    <property type="entry name" value="Cytochrome P450"/>
    <property type="match status" value="1"/>
</dbReference>
<dbReference type="PANTHER" id="PTHR46206:SF2">
    <property type="entry name" value="CYTOCHROME P450 MONOOXYGENASE AUSG-RELATED"/>
    <property type="match status" value="1"/>
</dbReference>
<keyword evidence="3 8" id="KW-0349">Heme</keyword>
<evidence type="ECO:0000256" key="8">
    <source>
        <dbReference type="PIRSR" id="PIRSR602403-1"/>
    </source>
</evidence>
<sequence length="491" mass="55427">MLGDLFESVLTNNSVTLLITVTVAAIALYFSSPKSNLPIVNDKKPWEFRLIKARKRFLADAHNLIKAGLAKAPAFQIVTENGKRVVLDAKYANELRSHDDLSFGLHTANDFHAHITGFQPFKQGSNDDEIFQNAVRMKLTQSLGNLTQPLVDETVVALQTSWTDDTNWHAIPLKSNILKIVAQLSSRIFLGDQICRNPNWLRITVDYTVDAFKAAEELRLWPKMFRSIEAQAIIGPVLDARRKDKQAAISAGKEPERYNDAMEWLEECAKGRSYEPAFGQLIFSVAAIHTTSDMLTQVLYDLCGRDALVQALREEVITVVQEEGWKKPTLYKLKLMDSVLKESQRLKPISVVSMRRVATADLKLSDGTYIPKGTFLAVSSDRMWDSEIYPNPLEFDGYRFLKLREVPGHETSAQVVSPSPEHMGFGFGRHACPGRFFAINEVKIALCHILLKYEFKLPDGTVPRARKFGVSFNSDPTTNLMIRRRQEEIVL</sequence>
<dbReference type="InterPro" id="IPR036396">
    <property type="entry name" value="Cyt_P450_sf"/>
</dbReference>
<dbReference type="InterPro" id="IPR017972">
    <property type="entry name" value="Cyt_P450_CS"/>
</dbReference>